<dbReference type="AlphaFoldDB" id="A0A1H6EE72"/>
<gene>
    <name evidence="1" type="ORF">SAMN05444920_10930</name>
</gene>
<accession>A0A1H6EE72</accession>
<keyword evidence="2" id="KW-1185">Reference proteome</keyword>
<name>A0A1H6EE72_9ACTN</name>
<proteinExistence type="predicted"/>
<organism evidence="1 2">
    <name type="scientific">Nonomuraea solani</name>
    <dbReference type="NCBI Taxonomy" id="1144553"/>
    <lineage>
        <taxon>Bacteria</taxon>
        <taxon>Bacillati</taxon>
        <taxon>Actinomycetota</taxon>
        <taxon>Actinomycetes</taxon>
        <taxon>Streptosporangiales</taxon>
        <taxon>Streptosporangiaceae</taxon>
        <taxon>Nonomuraea</taxon>
    </lineage>
</organism>
<reference evidence="1 2" key="1">
    <citation type="submission" date="2016-10" db="EMBL/GenBank/DDBJ databases">
        <authorList>
            <person name="de Groot N.N."/>
        </authorList>
    </citation>
    <scope>NUCLEOTIDE SEQUENCE [LARGE SCALE GENOMIC DNA]</scope>
    <source>
        <strain evidence="1 2">CGMCC 4.7037</strain>
    </source>
</reference>
<dbReference type="EMBL" id="FNVT01000009">
    <property type="protein sequence ID" value="SEG95299.1"/>
    <property type="molecule type" value="Genomic_DNA"/>
</dbReference>
<sequence>MGVRDWVACLVRSFTGHLAALGGPTWYARFCVQATRPSTGS</sequence>
<protein>
    <submittedName>
        <fullName evidence="1">Uncharacterized protein</fullName>
    </submittedName>
</protein>
<evidence type="ECO:0000313" key="1">
    <source>
        <dbReference type="EMBL" id="SEG95299.1"/>
    </source>
</evidence>
<evidence type="ECO:0000313" key="2">
    <source>
        <dbReference type="Proteomes" id="UP000236732"/>
    </source>
</evidence>
<dbReference type="Proteomes" id="UP000236732">
    <property type="component" value="Unassembled WGS sequence"/>
</dbReference>